<accession>A0ABU3BUB4</accession>
<dbReference type="Pfam" id="PF00535">
    <property type="entry name" value="Glycos_transf_2"/>
    <property type="match status" value="1"/>
</dbReference>
<dbReference type="RefSeq" id="WP_311665213.1">
    <property type="nucleotide sequence ID" value="NZ_JAVRHT010000041.1"/>
</dbReference>
<dbReference type="EMBL" id="JAVRHT010000041">
    <property type="protein sequence ID" value="MDT0632880.1"/>
    <property type="molecule type" value="Genomic_DNA"/>
</dbReference>
<evidence type="ECO:0000313" key="6">
    <source>
        <dbReference type="Proteomes" id="UP001267426"/>
    </source>
</evidence>
<evidence type="ECO:0000256" key="1">
    <source>
        <dbReference type="ARBA" id="ARBA00006739"/>
    </source>
</evidence>
<evidence type="ECO:0000256" key="2">
    <source>
        <dbReference type="ARBA" id="ARBA00022676"/>
    </source>
</evidence>
<dbReference type="Proteomes" id="UP001267426">
    <property type="component" value="Unassembled WGS sequence"/>
</dbReference>
<evidence type="ECO:0000313" key="5">
    <source>
        <dbReference type="EMBL" id="MDT0632880.1"/>
    </source>
</evidence>
<protein>
    <submittedName>
        <fullName evidence="5">Glycosyltransferase family 2 protein</fullName>
        <ecNumber evidence="5">2.4.-.-</ecNumber>
    </submittedName>
</protein>
<dbReference type="SUPFAM" id="SSF53448">
    <property type="entry name" value="Nucleotide-diphospho-sugar transferases"/>
    <property type="match status" value="1"/>
</dbReference>
<dbReference type="PANTHER" id="PTHR43179:SF12">
    <property type="entry name" value="GALACTOFURANOSYLTRANSFERASE GLFT2"/>
    <property type="match status" value="1"/>
</dbReference>
<dbReference type="InterPro" id="IPR001173">
    <property type="entry name" value="Glyco_trans_2-like"/>
</dbReference>
<dbReference type="EC" id="2.4.-.-" evidence="5"/>
<dbReference type="Gene3D" id="3.90.550.10">
    <property type="entry name" value="Spore Coat Polysaccharide Biosynthesis Protein SpsA, Chain A"/>
    <property type="match status" value="1"/>
</dbReference>
<keyword evidence="2 5" id="KW-0328">Glycosyltransferase</keyword>
<feature type="domain" description="Glycosyltransferase 2-like" evidence="4">
    <location>
        <begin position="5"/>
        <end position="124"/>
    </location>
</feature>
<dbReference type="CDD" id="cd04186">
    <property type="entry name" value="GT_2_like_c"/>
    <property type="match status" value="1"/>
</dbReference>
<dbReference type="PANTHER" id="PTHR43179">
    <property type="entry name" value="RHAMNOSYLTRANSFERASE WBBL"/>
    <property type="match status" value="1"/>
</dbReference>
<dbReference type="GO" id="GO:0016757">
    <property type="term" value="F:glycosyltransferase activity"/>
    <property type="evidence" value="ECO:0007669"/>
    <property type="project" value="UniProtKB-KW"/>
</dbReference>
<reference evidence="5 6" key="1">
    <citation type="submission" date="2023-09" db="EMBL/GenBank/DDBJ databases">
        <authorList>
            <person name="Rey-Velasco X."/>
        </authorList>
    </citation>
    <scope>NUCLEOTIDE SEQUENCE [LARGE SCALE GENOMIC DNA]</scope>
    <source>
        <strain evidence="5 6">F394</strain>
    </source>
</reference>
<gene>
    <name evidence="5" type="ORF">RM540_14070</name>
</gene>
<keyword evidence="3 5" id="KW-0808">Transferase</keyword>
<proteinExistence type="inferred from homology"/>
<comment type="caution">
    <text evidence="5">The sequence shown here is derived from an EMBL/GenBank/DDBJ whole genome shotgun (WGS) entry which is preliminary data.</text>
</comment>
<organism evidence="5 6">
    <name type="scientific">Rubrivirga litoralis</name>
    <dbReference type="NCBI Taxonomy" id="3075598"/>
    <lineage>
        <taxon>Bacteria</taxon>
        <taxon>Pseudomonadati</taxon>
        <taxon>Rhodothermota</taxon>
        <taxon>Rhodothermia</taxon>
        <taxon>Rhodothermales</taxon>
        <taxon>Rubricoccaceae</taxon>
        <taxon>Rubrivirga</taxon>
    </lineage>
</organism>
<evidence type="ECO:0000256" key="3">
    <source>
        <dbReference type="ARBA" id="ARBA00022679"/>
    </source>
</evidence>
<name>A0ABU3BUB4_9BACT</name>
<dbReference type="InterPro" id="IPR029044">
    <property type="entry name" value="Nucleotide-diphossugar_trans"/>
</dbReference>
<evidence type="ECO:0000259" key="4">
    <source>
        <dbReference type="Pfam" id="PF00535"/>
    </source>
</evidence>
<sequence length="345" mass="38198">MPRVSVIVVTWNGRGLLERFLPSVLASDYPDLEIVVADNASTDGTAEWLAEAHPDVTVMRHAENALFARGNNLAVPHATGDLLCFLNNDVEVPAGWLGPLVAAFDNPGVAAVQPKLLQHGDRGQFEYAGASGGFLDAFGYPFTRGRLFDTLEPDRGQYDDARDVFWATGAALVVRRAAFEAAGGFDESFGMHMEEIDLCWRLQRAGWRVRVEPASEAYHLGGASLPQGSPRKMYFNVRNGLVMLAKNLPAPAFRRVLAARRAFDAAAAARALAAGRRDEAAAIRRAWRDARERINAVTPPRPDERVVLPPYRRSVVVDYFLRGRRRFSDLPEEGWRDAGWRDAEE</sequence>
<keyword evidence="6" id="KW-1185">Reference proteome</keyword>
<comment type="similarity">
    <text evidence="1">Belongs to the glycosyltransferase 2 family.</text>
</comment>